<dbReference type="GO" id="GO:0005975">
    <property type="term" value="P:carbohydrate metabolic process"/>
    <property type="evidence" value="ECO:0007669"/>
    <property type="project" value="InterPro"/>
</dbReference>
<dbReference type="Proteomes" id="UP000070263">
    <property type="component" value="Unassembled WGS sequence"/>
</dbReference>
<sequence>MDTKFRKVLTDVDEGVYEPSWELDSLCLEGQGEWKIEKKRLKGGRQDGVDLITVENGSLTFSVVPTRGMNLLDAYLQDFRFGWDSPVKEIVHPKHVDVESKNGTGFLVGFSELMARCGLESTGGPCREGDSNSDGESLFLPLHGRISNIPARKVWVEVEFGEPARLTICGEIHERRMFGPSYVLKSRISTLSGSTQIDIVDSVINPSATSVEMELLYHTNFGPPLLGEGARLLAPVKKVSAVDDFALKDVQNWDTFGPPTPERAEQCYFFKLFGDQNKESCVGLIDPNGEKAVQMRFNLDQLPCFTLWKNTAAIEDGYVAGLEPGTDYPNARPFERQQGRVITLQPGDNYNTKVSLEFLNGRQDLINLQTQIESIQNNREKKICTKIDPELSAFTMKK</sequence>
<accession>A0A133VM60</accession>
<reference evidence="1 2" key="1">
    <citation type="journal article" date="2016" name="Sci. Rep.">
        <title>Metabolic traits of an uncultured archaeal lineage -MSBL1- from brine pools of the Red Sea.</title>
        <authorList>
            <person name="Mwirichia R."/>
            <person name="Alam I."/>
            <person name="Rashid M."/>
            <person name="Vinu M."/>
            <person name="Ba-Alawi W."/>
            <person name="Anthony Kamau A."/>
            <person name="Kamanda Ngugi D."/>
            <person name="Goker M."/>
            <person name="Klenk H.P."/>
            <person name="Bajic V."/>
            <person name="Stingl U."/>
        </authorList>
    </citation>
    <scope>NUCLEOTIDE SEQUENCE [LARGE SCALE GENOMIC DNA]</scope>
    <source>
        <strain evidence="1">SCGC-AAA382A20</strain>
    </source>
</reference>
<dbReference type="GO" id="GO:0030246">
    <property type="term" value="F:carbohydrate binding"/>
    <property type="evidence" value="ECO:0007669"/>
    <property type="project" value="InterPro"/>
</dbReference>
<evidence type="ECO:0008006" key="3">
    <source>
        <dbReference type="Google" id="ProtNLM"/>
    </source>
</evidence>
<dbReference type="InterPro" id="IPR014718">
    <property type="entry name" value="GH-type_carb-bd"/>
</dbReference>
<dbReference type="EMBL" id="LHYE01000006">
    <property type="protein sequence ID" value="KXB07555.1"/>
    <property type="molecule type" value="Genomic_DNA"/>
</dbReference>
<gene>
    <name evidence="1" type="ORF">AKJ51_01010</name>
</gene>
<dbReference type="InterPro" id="IPR011013">
    <property type="entry name" value="Gal_mutarotase_sf_dom"/>
</dbReference>
<dbReference type="PATRIC" id="fig|1698280.3.peg.990"/>
<dbReference type="InterPro" id="IPR027839">
    <property type="entry name" value="DUF4432"/>
</dbReference>
<evidence type="ECO:0000313" key="1">
    <source>
        <dbReference type="EMBL" id="KXB07555.1"/>
    </source>
</evidence>
<dbReference type="CDD" id="cd09023">
    <property type="entry name" value="Aldose_epim_Ec_c4013"/>
    <property type="match status" value="1"/>
</dbReference>
<dbReference type="SUPFAM" id="SSF74650">
    <property type="entry name" value="Galactose mutarotase-like"/>
    <property type="match status" value="1"/>
</dbReference>
<organism evidence="1 2">
    <name type="scientific">candidate division MSBL1 archaeon SCGC-AAA382A20</name>
    <dbReference type="NCBI Taxonomy" id="1698280"/>
    <lineage>
        <taxon>Archaea</taxon>
        <taxon>Methanobacteriati</taxon>
        <taxon>Methanobacteriota</taxon>
        <taxon>candidate division MSBL1</taxon>
    </lineage>
</organism>
<dbReference type="AlphaFoldDB" id="A0A133VM60"/>
<proteinExistence type="predicted"/>
<keyword evidence="2" id="KW-1185">Reference proteome</keyword>
<name>A0A133VM60_9EURY</name>
<evidence type="ECO:0000313" key="2">
    <source>
        <dbReference type="Proteomes" id="UP000070263"/>
    </source>
</evidence>
<dbReference type="GO" id="GO:0003824">
    <property type="term" value="F:catalytic activity"/>
    <property type="evidence" value="ECO:0007669"/>
    <property type="project" value="InterPro"/>
</dbReference>
<dbReference type="Pfam" id="PF14486">
    <property type="entry name" value="DUF4432"/>
    <property type="match status" value="1"/>
</dbReference>
<protein>
    <recommendedName>
        <fullName evidence="3">DUF4432 domain-containing protein</fullName>
    </recommendedName>
</protein>
<comment type="caution">
    <text evidence="1">The sequence shown here is derived from an EMBL/GenBank/DDBJ whole genome shotgun (WGS) entry which is preliminary data.</text>
</comment>
<dbReference type="Gene3D" id="2.70.98.10">
    <property type="match status" value="1"/>
</dbReference>